<dbReference type="AlphaFoldDB" id="A0A5N5VXJ3"/>
<dbReference type="OrthoDB" id="546653at2"/>
<organism evidence="1 2">
    <name type="scientific">Streptomyces mobaraensis</name>
    <name type="common">Streptoverticillium mobaraense</name>
    <dbReference type="NCBI Taxonomy" id="35621"/>
    <lineage>
        <taxon>Bacteria</taxon>
        <taxon>Bacillati</taxon>
        <taxon>Actinomycetota</taxon>
        <taxon>Actinomycetes</taxon>
        <taxon>Kitasatosporales</taxon>
        <taxon>Streptomycetaceae</taxon>
        <taxon>Streptomyces</taxon>
    </lineage>
</organism>
<protein>
    <submittedName>
        <fullName evidence="1">Uncharacterized protein</fullName>
    </submittedName>
</protein>
<accession>A0A5N5VXJ3</accession>
<dbReference type="Proteomes" id="UP000327000">
    <property type="component" value="Unassembled WGS sequence"/>
</dbReference>
<proteinExistence type="predicted"/>
<name>A0A5N5VXJ3_STRMB</name>
<reference evidence="1 2" key="1">
    <citation type="journal article" date="2019" name="Microb. Cell Fact.">
        <title>Exploring novel herbicidin analogues by transcriptional regulator overexpression and MS/MS molecular networking.</title>
        <authorList>
            <person name="Shi Y."/>
            <person name="Gu R."/>
            <person name="Li Y."/>
            <person name="Wang X."/>
            <person name="Ren W."/>
            <person name="Li X."/>
            <person name="Wang L."/>
            <person name="Xie Y."/>
            <person name="Hong B."/>
        </authorList>
    </citation>
    <scope>NUCLEOTIDE SEQUENCE [LARGE SCALE GENOMIC DNA]</scope>
    <source>
        <strain evidence="1 2">US-43</strain>
    </source>
</reference>
<sequence>MARCHDGLMNTAGRDTVSGRTYHRTRVRGFASWSPRPKTVRVIEQVQAVLDEYRDHLPMTARQVFYRLVGRYSYPKDESAYNRLQEYLNRARRARMIPMTAIRDDRAVMMGGPAGYEGPDQFWEAVKADADAYRRPLDEGQPRAVEVWVEATGMMPMIANVTADFGVPVYGSGGFESVAAKHDAAQRIAGRAAPTTVFSIGDLDPSGLSIVDAAADDVAVFVGQLDAEPPTVIRLAITGEQVARYQLPTAPQKGTDRRGAHMPETVQAEALSPDQLTALVRAGLEGVVDLGALDDVRRRSERERRALLAKVDRLR</sequence>
<keyword evidence="2" id="KW-1185">Reference proteome</keyword>
<dbReference type="EMBL" id="VOKX01000132">
    <property type="protein sequence ID" value="KAB7833519.1"/>
    <property type="molecule type" value="Genomic_DNA"/>
</dbReference>
<evidence type="ECO:0000313" key="1">
    <source>
        <dbReference type="EMBL" id="KAB7833519.1"/>
    </source>
</evidence>
<comment type="caution">
    <text evidence="1">The sequence shown here is derived from an EMBL/GenBank/DDBJ whole genome shotgun (WGS) entry which is preliminary data.</text>
</comment>
<evidence type="ECO:0000313" key="2">
    <source>
        <dbReference type="Proteomes" id="UP000327000"/>
    </source>
</evidence>
<gene>
    <name evidence="1" type="ORF">FRZ00_33255</name>
</gene>